<keyword evidence="4" id="KW-1185">Reference proteome</keyword>
<evidence type="ECO:0000313" key="4">
    <source>
        <dbReference type="Proteomes" id="UP000597613"/>
    </source>
</evidence>
<feature type="chain" id="PRO_5046146877" evidence="1">
    <location>
        <begin position="28"/>
        <end position="200"/>
    </location>
</feature>
<feature type="domain" description="DUF4142" evidence="2">
    <location>
        <begin position="63"/>
        <end position="198"/>
    </location>
</feature>
<dbReference type="PANTHER" id="PTHR38593">
    <property type="entry name" value="BLR2558 PROTEIN"/>
    <property type="match status" value="1"/>
</dbReference>
<dbReference type="Gene3D" id="1.20.1260.10">
    <property type="match status" value="1"/>
</dbReference>
<gene>
    <name evidence="3" type="ORF">H8S47_06665</name>
</gene>
<comment type="caution">
    <text evidence="3">The sequence shown here is derived from an EMBL/GenBank/DDBJ whole genome shotgun (WGS) entry which is preliminary data.</text>
</comment>
<evidence type="ECO:0000313" key="3">
    <source>
        <dbReference type="EMBL" id="MBC3941370.1"/>
    </source>
</evidence>
<sequence>METMMNFKTLALVSVAALSLAACGKKAEDSTAVDNGTYANTTAMDVNAANTNDTMAVPASGGQAFVNMAAASDAFEIESSKLAETNGASAAVKKFAGQMITAHEGSTAKLKALTATLSPALTPNPALNAEQQQKLADLKTKQGTAFDTAYAAAQVAGHQKTLDTLKGYAATGGVPELKTFASGLAPTVAAHLNMAKSLKS</sequence>
<reference evidence="3 4" key="1">
    <citation type="submission" date="2020-08" db="EMBL/GenBank/DDBJ databases">
        <title>Putative novel bacterial strains isolated from necrotic wheat leaf tissues caused by Xanthomonas translucens.</title>
        <authorList>
            <person name="Tambong J.T."/>
        </authorList>
    </citation>
    <scope>NUCLEOTIDE SEQUENCE [LARGE SCALE GENOMIC DNA]</scope>
    <source>
        <strain evidence="4">DOAB 1063</strain>
    </source>
</reference>
<evidence type="ECO:0000259" key="2">
    <source>
        <dbReference type="Pfam" id="PF13628"/>
    </source>
</evidence>
<keyword evidence="1" id="KW-0732">Signal</keyword>
<organism evidence="3 4">
    <name type="scientific">Sphingomonas albertensis</name>
    <dbReference type="NCBI Taxonomy" id="2762591"/>
    <lineage>
        <taxon>Bacteria</taxon>
        <taxon>Pseudomonadati</taxon>
        <taxon>Pseudomonadota</taxon>
        <taxon>Alphaproteobacteria</taxon>
        <taxon>Sphingomonadales</taxon>
        <taxon>Sphingomonadaceae</taxon>
        <taxon>Sphingomonas</taxon>
    </lineage>
</organism>
<proteinExistence type="predicted"/>
<name>A0ABR7ALN1_9SPHN</name>
<dbReference type="Pfam" id="PF13628">
    <property type="entry name" value="DUF4142"/>
    <property type="match status" value="1"/>
</dbReference>
<dbReference type="InterPro" id="IPR012347">
    <property type="entry name" value="Ferritin-like"/>
</dbReference>
<dbReference type="PANTHER" id="PTHR38593:SF1">
    <property type="entry name" value="BLR2558 PROTEIN"/>
    <property type="match status" value="1"/>
</dbReference>
<dbReference type="Proteomes" id="UP000597613">
    <property type="component" value="Unassembled WGS sequence"/>
</dbReference>
<dbReference type="RefSeq" id="WP_187503136.1">
    <property type="nucleotide sequence ID" value="NZ_CP162536.1"/>
</dbReference>
<dbReference type="InterPro" id="IPR025419">
    <property type="entry name" value="DUF4142"/>
</dbReference>
<protein>
    <submittedName>
        <fullName evidence="3">DUF4142 domain-containing protein</fullName>
    </submittedName>
</protein>
<accession>A0ABR7ALN1</accession>
<dbReference type="EMBL" id="JACONT010000010">
    <property type="protein sequence ID" value="MBC3941370.1"/>
    <property type="molecule type" value="Genomic_DNA"/>
</dbReference>
<evidence type="ECO:0000256" key="1">
    <source>
        <dbReference type="SAM" id="SignalP"/>
    </source>
</evidence>
<feature type="signal peptide" evidence="1">
    <location>
        <begin position="1"/>
        <end position="27"/>
    </location>
</feature>